<dbReference type="AlphaFoldDB" id="U5C150"/>
<comment type="caution">
    <text evidence="1">The sequence shown here is derived from an EMBL/GenBank/DDBJ whole genome shotgun (WGS) entry which is preliminary data.</text>
</comment>
<organism evidence="1 2">
    <name type="scientific">Rhodonellum psychrophilum GCM71 = DSM 17998</name>
    <dbReference type="NCBI Taxonomy" id="1123057"/>
    <lineage>
        <taxon>Bacteria</taxon>
        <taxon>Pseudomonadati</taxon>
        <taxon>Bacteroidota</taxon>
        <taxon>Cytophagia</taxon>
        <taxon>Cytophagales</taxon>
        <taxon>Cytophagaceae</taxon>
        <taxon>Rhodonellum</taxon>
    </lineage>
</organism>
<accession>U5C150</accession>
<reference evidence="1 2" key="1">
    <citation type="journal article" date="2013" name="Genome Announc.">
        <title>Draft Genome Sequence of the Psychrophilic and Alkaliphilic Rhodonellum psychrophilum Strain GCM71T.</title>
        <authorList>
            <person name="Hauptmann A.L."/>
            <person name="Glaring M.A."/>
            <person name="Hallin P.F."/>
            <person name="Prieme A."/>
            <person name="Stougaard P."/>
        </authorList>
    </citation>
    <scope>NUCLEOTIDE SEQUENCE [LARGE SCALE GENOMIC DNA]</scope>
    <source>
        <strain evidence="1 2">GCM71</strain>
    </source>
</reference>
<dbReference type="Proteomes" id="UP000016843">
    <property type="component" value="Unassembled WGS sequence"/>
</dbReference>
<evidence type="ECO:0000313" key="1">
    <source>
        <dbReference type="EMBL" id="ERM83534.1"/>
    </source>
</evidence>
<dbReference type="EMBL" id="AWXR01000012">
    <property type="protein sequence ID" value="ERM83534.1"/>
    <property type="molecule type" value="Genomic_DNA"/>
</dbReference>
<sequence>MGNFYRMFYGFQLFGSPNVSLRAGSVFLFFKAQKDPVKAMLSGDWRISENPQSRLWIPITGNIGFVNPMGYGSMGYMMLPSLHPFSFARE</sequence>
<keyword evidence="2" id="KW-1185">Reference proteome</keyword>
<proteinExistence type="predicted"/>
<protein>
    <submittedName>
        <fullName evidence="1">Uncharacterized protein</fullName>
    </submittedName>
</protein>
<evidence type="ECO:0000313" key="2">
    <source>
        <dbReference type="Proteomes" id="UP000016843"/>
    </source>
</evidence>
<name>U5C150_9BACT</name>
<dbReference type="PATRIC" id="fig|1123057.7.peg.1528"/>
<gene>
    <name evidence="1" type="ORF">P872_00215</name>
</gene>